<dbReference type="PROSITE" id="PS50011">
    <property type="entry name" value="PROTEIN_KINASE_DOM"/>
    <property type="match status" value="1"/>
</dbReference>
<dbReference type="InterPro" id="IPR000719">
    <property type="entry name" value="Prot_kinase_dom"/>
</dbReference>
<dbReference type="EMBL" id="CAJVPP010004624">
    <property type="protein sequence ID" value="CAG8652929.1"/>
    <property type="molecule type" value="Genomic_DNA"/>
</dbReference>
<dbReference type="Gene3D" id="1.20.930.20">
    <property type="entry name" value="Adaptor protein Cbl, N-terminal domain"/>
    <property type="match status" value="1"/>
</dbReference>
<dbReference type="GO" id="GO:0007166">
    <property type="term" value="P:cell surface receptor signaling pathway"/>
    <property type="evidence" value="ECO:0007669"/>
    <property type="project" value="InterPro"/>
</dbReference>
<comment type="caution">
    <text evidence="2">The sequence shown here is derived from an EMBL/GenBank/DDBJ whole genome shotgun (WGS) entry which is preliminary data.</text>
</comment>
<dbReference type="GO" id="GO:0004672">
    <property type="term" value="F:protein kinase activity"/>
    <property type="evidence" value="ECO:0007669"/>
    <property type="project" value="InterPro"/>
</dbReference>
<name>A0A9N9DUH6_FUNMO</name>
<dbReference type="PANTHER" id="PTHR45756:SF1">
    <property type="entry name" value="PROTEIN KINASE DOMAIN CONTAINING PROTEIN"/>
    <property type="match status" value="1"/>
</dbReference>
<dbReference type="GO" id="GO:0005524">
    <property type="term" value="F:ATP binding"/>
    <property type="evidence" value="ECO:0007669"/>
    <property type="project" value="InterPro"/>
</dbReference>
<accession>A0A9N9DUH6</accession>
<evidence type="ECO:0000313" key="2">
    <source>
        <dbReference type="EMBL" id="CAG8652929.1"/>
    </source>
</evidence>
<organism evidence="2 3">
    <name type="scientific">Funneliformis mosseae</name>
    <name type="common">Endomycorrhizal fungus</name>
    <name type="synonym">Glomus mosseae</name>
    <dbReference type="NCBI Taxonomy" id="27381"/>
    <lineage>
        <taxon>Eukaryota</taxon>
        <taxon>Fungi</taxon>
        <taxon>Fungi incertae sedis</taxon>
        <taxon>Mucoromycota</taxon>
        <taxon>Glomeromycotina</taxon>
        <taxon>Glomeromycetes</taxon>
        <taxon>Glomerales</taxon>
        <taxon>Glomeraceae</taxon>
        <taxon>Funneliformis</taxon>
    </lineage>
</organism>
<evidence type="ECO:0000313" key="3">
    <source>
        <dbReference type="Proteomes" id="UP000789375"/>
    </source>
</evidence>
<dbReference type="AlphaFoldDB" id="A0A9N9DUH6"/>
<sequence>MQNKIEKVEGVVVTSFKALNGVNGLIETYSAGGSLASKFAKTMECVNEVVAPFIPLVTTITTLTKEIANAYENVQYNKKLVEYCQGYYQSFQKFVVCLEKIKEFCYDISQLSKLKKFFTSGNIKESFQEIIKEFDGCLIDLNLAISITSNEKMCRYLTILHCDMIEMNKFLNDIGITSKNKEVIDDNTKTHQEIISRITNVEEQNKIIIDKILENEKSFDFSSVIEEINKINEQVNNQSSTIERVRRIPPQELHGPPQYVTRKGNREIIRKKIYKAMDVACKPILTSKIQNQINILGQLNICPYIIQFLGLSKIVDNNVMVFEWAEYGTLKEVYLCEIGWVTKISLARDICRGLAFLHSVNILHHDLKLHWLAPEKLKCIPAEPNFEGNKKPEPYEKMNISEIQKHVSDGGREELDFGSCSNSIQKGYYSIIKIAWVQEPSLLPGIQNLFNMLQELYVANNGLSPLKSITSKIVKESNDISKPDIHHYGSYPLSIPFDEGLKVHEAEDYERAWKCFEEHANNGHSGSTSYKTCNKVLKLNTQLVAERLLTSINAIKVCHDIQMQFDIECKE</sequence>
<proteinExistence type="predicted"/>
<evidence type="ECO:0000259" key="1">
    <source>
        <dbReference type="PROSITE" id="PS50011"/>
    </source>
</evidence>
<dbReference type="Proteomes" id="UP000789375">
    <property type="component" value="Unassembled WGS sequence"/>
</dbReference>
<reference evidence="2" key="1">
    <citation type="submission" date="2021-06" db="EMBL/GenBank/DDBJ databases">
        <authorList>
            <person name="Kallberg Y."/>
            <person name="Tangrot J."/>
            <person name="Rosling A."/>
        </authorList>
    </citation>
    <scope>NUCLEOTIDE SEQUENCE</scope>
    <source>
        <strain evidence="2">87-6 pot B 2015</strain>
    </source>
</reference>
<dbReference type="SUPFAM" id="SSF56112">
    <property type="entry name" value="Protein kinase-like (PK-like)"/>
    <property type="match status" value="1"/>
</dbReference>
<dbReference type="InterPro" id="IPR059179">
    <property type="entry name" value="MLKL-like_MCAfunc"/>
</dbReference>
<keyword evidence="3" id="KW-1185">Reference proteome</keyword>
<dbReference type="InterPro" id="IPR011009">
    <property type="entry name" value="Kinase-like_dom_sf"/>
</dbReference>
<dbReference type="Gene3D" id="1.10.510.10">
    <property type="entry name" value="Transferase(Phosphotransferase) domain 1"/>
    <property type="match status" value="1"/>
</dbReference>
<dbReference type="InterPro" id="IPR053215">
    <property type="entry name" value="TKL_Ser/Thr_kinase"/>
</dbReference>
<dbReference type="CDD" id="cd21037">
    <property type="entry name" value="MLKL_NTD"/>
    <property type="match status" value="1"/>
</dbReference>
<dbReference type="Pfam" id="PF00069">
    <property type="entry name" value="Pkinase"/>
    <property type="match status" value="1"/>
</dbReference>
<protein>
    <submittedName>
        <fullName evidence="2">14076_t:CDS:1</fullName>
    </submittedName>
</protein>
<feature type="domain" description="Protein kinase" evidence="1">
    <location>
        <begin position="228"/>
        <end position="571"/>
    </location>
</feature>
<dbReference type="PANTHER" id="PTHR45756">
    <property type="entry name" value="PALMITOYLTRANSFERASE"/>
    <property type="match status" value="1"/>
</dbReference>
<dbReference type="InterPro" id="IPR036537">
    <property type="entry name" value="Adaptor_Cbl_N_dom_sf"/>
</dbReference>
<gene>
    <name evidence="2" type="ORF">FMOSSE_LOCUS11563</name>
</gene>